<sequence>MITRAKLAEQLRDYQIRSQRKCPALFLFSPNPQITSWVDVGVAIFWAFLFGVLVLLSYLALYSRHFYLSLVMMGIAIFLPIHLKISRQTGARKRDRKFSLPLSM</sequence>
<gene>
    <name evidence="2" type="ORF">RJ641_010544</name>
</gene>
<dbReference type="AlphaFoldDB" id="A0AAN8Z2S4"/>
<proteinExistence type="predicted"/>
<feature type="transmembrane region" description="Helical" evidence="1">
    <location>
        <begin position="37"/>
        <end position="60"/>
    </location>
</feature>
<reference evidence="2 3" key="1">
    <citation type="submission" date="2023-12" db="EMBL/GenBank/DDBJ databases">
        <title>A high-quality genome assembly for Dillenia turbinata (Dilleniales).</title>
        <authorList>
            <person name="Chanderbali A."/>
        </authorList>
    </citation>
    <scope>NUCLEOTIDE SEQUENCE [LARGE SCALE GENOMIC DNA]</scope>
    <source>
        <strain evidence="2">LSX21</strain>
        <tissue evidence="2">Leaf</tissue>
    </source>
</reference>
<accession>A0AAN8Z2S4</accession>
<dbReference type="EMBL" id="JBAMMX010000017">
    <property type="protein sequence ID" value="KAK6924344.1"/>
    <property type="molecule type" value="Genomic_DNA"/>
</dbReference>
<dbReference type="PANTHER" id="PTHR34936:SF2">
    <property type="entry name" value="EXPRESSED PROTEIN"/>
    <property type="match status" value="1"/>
</dbReference>
<dbReference type="PANTHER" id="PTHR34936">
    <property type="entry name" value="EXPRESSED PROTEIN"/>
    <property type="match status" value="1"/>
</dbReference>
<keyword evidence="1" id="KW-1133">Transmembrane helix</keyword>
<dbReference type="Proteomes" id="UP001370490">
    <property type="component" value="Unassembled WGS sequence"/>
</dbReference>
<organism evidence="2 3">
    <name type="scientific">Dillenia turbinata</name>
    <dbReference type="NCBI Taxonomy" id="194707"/>
    <lineage>
        <taxon>Eukaryota</taxon>
        <taxon>Viridiplantae</taxon>
        <taxon>Streptophyta</taxon>
        <taxon>Embryophyta</taxon>
        <taxon>Tracheophyta</taxon>
        <taxon>Spermatophyta</taxon>
        <taxon>Magnoliopsida</taxon>
        <taxon>eudicotyledons</taxon>
        <taxon>Gunneridae</taxon>
        <taxon>Pentapetalae</taxon>
        <taxon>Dilleniales</taxon>
        <taxon>Dilleniaceae</taxon>
        <taxon>Dillenia</taxon>
    </lineage>
</organism>
<evidence type="ECO:0000256" key="1">
    <source>
        <dbReference type="SAM" id="Phobius"/>
    </source>
</evidence>
<evidence type="ECO:0000313" key="2">
    <source>
        <dbReference type="EMBL" id="KAK6924344.1"/>
    </source>
</evidence>
<keyword evidence="3" id="KW-1185">Reference proteome</keyword>
<feature type="transmembrane region" description="Helical" evidence="1">
    <location>
        <begin position="66"/>
        <end position="85"/>
    </location>
</feature>
<keyword evidence="1" id="KW-0472">Membrane</keyword>
<comment type="caution">
    <text evidence="2">The sequence shown here is derived from an EMBL/GenBank/DDBJ whole genome shotgun (WGS) entry which is preliminary data.</text>
</comment>
<keyword evidence="1" id="KW-0812">Transmembrane</keyword>
<protein>
    <submittedName>
        <fullName evidence="2">Uncharacterized protein</fullName>
    </submittedName>
</protein>
<evidence type="ECO:0000313" key="3">
    <source>
        <dbReference type="Proteomes" id="UP001370490"/>
    </source>
</evidence>
<name>A0AAN8Z2S4_9MAGN</name>